<dbReference type="EMBL" id="JANBPG010000296">
    <property type="protein sequence ID" value="KAJ1897814.1"/>
    <property type="molecule type" value="Genomic_DNA"/>
</dbReference>
<evidence type="ECO:0000313" key="1">
    <source>
        <dbReference type="EMBL" id="KAJ1897814.1"/>
    </source>
</evidence>
<comment type="caution">
    <text evidence="1">The sequence shown here is derived from an EMBL/GenBank/DDBJ whole genome shotgun (WGS) entry which is preliminary data.</text>
</comment>
<protein>
    <submittedName>
        <fullName evidence="1">Uncharacterized protein</fullName>
    </submittedName>
</protein>
<evidence type="ECO:0000313" key="2">
    <source>
        <dbReference type="Proteomes" id="UP001150581"/>
    </source>
</evidence>
<name>A0ACC1IKX6_9FUNG</name>
<organism evidence="1 2">
    <name type="scientific">Kickxella alabastrina</name>
    <dbReference type="NCBI Taxonomy" id="61397"/>
    <lineage>
        <taxon>Eukaryota</taxon>
        <taxon>Fungi</taxon>
        <taxon>Fungi incertae sedis</taxon>
        <taxon>Zoopagomycota</taxon>
        <taxon>Kickxellomycotina</taxon>
        <taxon>Kickxellomycetes</taxon>
        <taxon>Kickxellales</taxon>
        <taxon>Kickxellaceae</taxon>
        <taxon>Kickxella</taxon>
    </lineage>
</organism>
<keyword evidence="2" id="KW-1185">Reference proteome</keyword>
<reference evidence="1" key="1">
    <citation type="submission" date="2022-07" db="EMBL/GenBank/DDBJ databases">
        <title>Phylogenomic reconstructions and comparative analyses of Kickxellomycotina fungi.</title>
        <authorList>
            <person name="Reynolds N.K."/>
            <person name="Stajich J.E."/>
            <person name="Barry K."/>
            <person name="Grigoriev I.V."/>
            <person name="Crous P."/>
            <person name="Smith M.E."/>
        </authorList>
    </citation>
    <scope>NUCLEOTIDE SEQUENCE</scope>
    <source>
        <strain evidence="1">Benny 63K</strain>
    </source>
</reference>
<accession>A0ACC1IKX6</accession>
<proteinExistence type="predicted"/>
<gene>
    <name evidence="1" type="ORF">LPJ66_003147</name>
</gene>
<dbReference type="Proteomes" id="UP001150581">
    <property type="component" value="Unassembled WGS sequence"/>
</dbReference>
<sequence length="219" mass="25137">MTLLIGSLSDCIGTISTVTVFYWALPLAIVYITYHLHAVLTPPPNQDGGVPYIPVHKYLRWMLQSTIGRYTIMQNLQKPYFEDPGVVKIWMFGVWDLGPRVAGRSLVFENESAYRGHRAVVSPAFRRLWPAHLFRKPMDDMIYVFETDCSKPVEVLHIFYRTTVDVLGHIVMGYDFEALRNPGNKYTSMYDNLVAAVVHSIYNMLPWLDLFPMGNCAQQ</sequence>